<evidence type="ECO:0000256" key="1">
    <source>
        <dbReference type="ARBA" id="ARBA00004651"/>
    </source>
</evidence>
<dbReference type="GO" id="GO:0022857">
    <property type="term" value="F:transmembrane transporter activity"/>
    <property type="evidence" value="ECO:0007669"/>
    <property type="project" value="TreeGrafter"/>
</dbReference>
<evidence type="ECO:0000256" key="6">
    <source>
        <dbReference type="ARBA" id="ARBA00038076"/>
    </source>
</evidence>
<keyword evidence="4 7" id="KW-1133">Transmembrane helix</keyword>
<accession>A0AAU8HTA7</accession>
<keyword evidence="5 7" id="KW-0472">Membrane</keyword>
<keyword evidence="3 7" id="KW-0812">Transmembrane</keyword>
<name>A0AAU8HTA7_9FIRM</name>
<evidence type="ECO:0000256" key="4">
    <source>
        <dbReference type="ARBA" id="ARBA00022989"/>
    </source>
</evidence>
<protein>
    <submittedName>
        <fullName evidence="10">FtsX-like permease family protein</fullName>
    </submittedName>
</protein>
<comment type="subcellular location">
    <subcellularLocation>
        <location evidence="1">Cell membrane</location>
        <topology evidence="1">Multi-pass membrane protein</topology>
    </subcellularLocation>
</comment>
<feature type="transmembrane region" description="Helical" evidence="7">
    <location>
        <begin position="797"/>
        <end position="815"/>
    </location>
</feature>
<dbReference type="RefSeq" id="WP_353893009.1">
    <property type="nucleotide sequence ID" value="NZ_CP159485.1"/>
</dbReference>
<evidence type="ECO:0000259" key="9">
    <source>
        <dbReference type="Pfam" id="PF12704"/>
    </source>
</evidence>
<dbReference type="GO" id="GO:0005886">
    <property type="term" value="C:plasma membrane"/>
    <property type="evidence" value="ECO:0007669"/>
    <property type="project" value="UniProtKB-SubCell"/>
</dbReference>
<feature type="transmembrane region" description="Helical" evidence="7">
    <location>
        <begin position="21"/>
        <end position="43"/>
    </location>
</feature>
<feature type="transmembrane region" description="Helical" evidence="7">
    <location>
        <begin position="706"/>
        <end position="732"/>
    </location>
</feature>
<evidence type="ECO:0000256" key="2">
    <source>
        <dbReference type="ARBA" id="ARBA00022475"/>
    </source>
</evidence>
<comment type="similarity">
    <text evidence="6">Belongs to the ABC-4 integral membrane protein family.</text>
</comment>
<feature type="transmembrane region" description="Helical" evidence="7">
    <location>
        <begin position="314"/>
        <end position="340"/>
    </location>
</feature>
<reference evidence="10" key="1">
    <citation type="journal article" date="2018" name="Antonie Van Leeuwenhoek">
        <title>Proteinivorax hydrogeniformans sp. nov., an anaerobic, haloalkaliphilic bacterium fermenting proteinaceous compounds with high hydrogen production.</title>
        <authorList>
            <person name="Boltyanskaya Y."/>
            <person name="Detkova E."/>
            <person name="Pimenov N."/>
            <person name="Kevbrin V."/>
        </authorList>
    </citation>
    <scope>NUCLEOTIDE SEQUENCE</scope>
    <source>
        <strain evidence="10">Z-710</strain>
    </source>
</reference>
<dbReference type="InterPro" id="IPR050250">
    <property type="entry name" value="Macrolide_Exporter_MacB"/>
</dbReference>
<dbReference type="Pfam" id="PF12704">
    <property type="entry name" value="MacB_PCD"/>
    <property type="match status" value="1"/>
</dbReference>
<evidence type="ECO:0000256" key="5">
    <source>
        <dbReference type="ARBA" id="ARBA00023136"/>
    </source>
</evidence>
<evidence type="ECO:0000313" key="10">
    <source>
        <dbReference type="EMBL" id="XCI28453.1"/>
    </source>
</evidence>
<dbReference type="Pfam" id="PF02687">
    <property type="entry name" value="FtsX"/>
    <property type="match status" value="2"/>
</dbReference>
<evidence type="ECO:0000259" key="8">
    <source>
        <dbReference type="Pfam" id="PF02687"/>
    </source>
</evidence>
<feature type="domain" description="ABC3 transporter permease C-terminal" evidence="8">
    <location>
        <begin position="711"/>
        <end position="827"/>
    </location>
</feature>
<feature type="transmembrane region" description="Helical" evidence="7">
    <location>
        <begin position="432"/>
        <end position="456"/>
    </location>
</feature>
<evidence type="ECO:0000256" key="3">
    <source>
        <dbReference type="ARBA" id="ARBA00022692"/>
    </source>
</evidence>
<feature type="transmembrane region" description="Helical" evidence="7">
    <location>
        <begin position="256"/>
        <end position="282"/>
    </location>
</feature>
<organism evidence="10">
    <name type="scientific">Proteinivorax hydrogeniformans</name>
    <dbReference type="NCBI Taxonomy" id="1826727"/>
    <lineage>
        <taxon>Bacteria</taxon>
        <taxon>Bacillati</taxon>
        <taxon>Bacillota</taxon>
        <taxon>Clostridia</taxon>
        <taxon>Eubacteriales</taxon>
        <taxon>Proteinivoracaceae</taxon>
        <taxon>Proteinivorax</taxon>
    </lineage>
</organism>
<gene>
    <name evidence="10" type="ORF">PRVXH_002413</name>
</gene>
<feature type="domain" description="ABC3 transporter permease C-terminal" evidence="8">
    <location>
        <begin position="265"/>
        <end position="387"/>
    </location>
</feature>
<sequence>MKSITSLALRYLWQQKKRTCLTILGIIISVSMITSIGIILVSFRDAEIERQKETEGAFHVRTVMDKEQYKTIVSNPKIDKTAYSLEVGRGYVDDTVISLSSYLGEHLYLSNFALSEGREPKEIDEIALDAGTARQLGLSVGDTILMSVNGIYRHQIDEETMEEEIHHIEDKEFEISGLVEVASRFNPQMAFVSYEYATEISLANEGTVHFTVKDGLSVREVVEDIQKQQDNAVFSYNNALLLLKGQVTSEYYKTTLISLASVVMFLVLVVCGATVAVIYNSFNISVLERIRQFGIMRSIGTTPKQIRRIVFVEAGLQALIAVPLGLISGIVAMNVVFYLLSTSVYSTFNDIFVSYSLSVLLVSAAIGTISVLFSAFIPAVLAGRKQPLEAVFHRPKNKKKFKRWKGFIIKRFLSAEKTLAYKNLQRNKKRTIVTAFALSISVILFIVFSVFSYYAFKIQDTRDYYDYDFQIMRTRGDTYTEEDYKKIKNLESIHEVKPLRVHQAFGLVDEGKISDEFKNSDMYTDNVIGGQLYGYSITQLESAKEYLLDGKADNDLMVEENGVLLVQTSIVYTDNVRLNKQIIDYEIGDKIDVVLNWEEAKRYIEEQNDVESQETITLTVVGILENDPIYNNHGIKLITAEEFYRANIREGYDKFYINAVEDLDGDTHMQLTQELSSIAHSSDAGSFFDNYYFARRDRQLMLEVSVFIYGFIVLISIIGALNIINTISTNLLTRTKEFAMLRAVGMGPKSLINMIRYEAILSGVIGVIYGCITGNLLGYWLYNLMNDVREVPWEFPWTANIIVIIAAIVVSLLASRATVQRVKKMNIIDTLREE</sequence>
<keyword evidence="2" id="KW-1003">Cell membrane</keyword>
<feature type="transmembrane region" description="Helical" evidence="7">
    <location>
        <begin position="352"/>
        <end position="377"/>
    </location>
</feature>
<dbReference type="PANTHER" id="PTHR30572:SF4">
    <property type="entry name" value="ABC TRANSPORTER PERMEASE YTRF"/>
    <property type="match status" value="1"/>
</dbReference>
<dbReference type="PANTHER" id="PTHR30572">
    <property type="entry name" value="MEMBRANE COMPONENT OF TRANSPORTER-RELATED"/>
    <property type="match status" value="1"/>
</dbReference>
<dbReference type="EMBL" id="CP159485">
    <property type="protein sequence ID" value="XCI28453.1"/>
    <property type="molecule type" value="Genomic_DNA"/>
</dbReference>
<dbReference type="AlphaFoldDB" id="A0AAU8HTA7"/>
<dbReference type="InterPro" id="IPR003838">
    <property type="entry name" value="ABC3_permease_C"/>
</dbReference>
<proteinExistence type="inferred from homology"/>
<feature type="transmembrane region" description="Helical" evidence="7">
    <location>
        <begin position="759"/>
        <end position="782"/>
    </location>
</feature>
<reference evidence="10" key="2">
    <citation type="submission" date="2024-06" db="EMBL/GenBank/DDBJ databases">
        <authorList>
            <person name="Petrova K.O."/>
            <person name="Toshchakov S.V."/>
            <person name="Boltjanskaja Y.V."/>
            <person name="Kevbrin V.V."/>
        </authorList>
    </citation>
    <scope>NUCLEOTIDE SEQUENCE</scope>
    <source>
        <strain evidence="10">Z-710</strain>
    </source>
</reference>
<feature type="domain" description="MacB-like periplasmic core" evidence="9">
    <location>
        <begin position="19"/>
        <end position="227"/>
    </location>
</feature>
<dbReference type="InterPro" id="IPR025857">
    <property type="entry name" value="MacB_PCD"/>
</dbReference>
<evidence type="ECO:0000256" key="7">
    <source>
        <dbReference type="SAM" id="Phobius"/>
    </source>
</evidence>